<dbReference type="EMBL" id="BAABJJ010000044">
    <property type="protein sequence ID" value="GAA4954381.1"/>
    <property type="molecule type" value="Genomic_DNA"/>
</dbReference>
<evidence type="ECO:0000313" key="3">
    <source>
        <dbReference type="EMBL" id="GAA4954381.1"/>
    </source>
</evidence>
<dbReference type="InterPro" id="IPR039420">
    <property type="entry name" value="WalR-like"/>
</dbReference>
<dbReference type="PROSITE" id="PS50043">
    <property type="entry name" value="HTH_LUXR_2"/>
    <property type="match status" value="1"/>
</dbReference>
<dbReference type="Pfam" id="PF00196">
    <property type="entry name" value="GerE"/>
    <property type="match status" value="1"/>
</dbReference>
<evidence type="ECO:0000313" key="4">
    <source>
        <dbReference type="Proteomes" id="UP001501302"/>
    </source>
</evidence>
<dbReference type="Gene3D" id="1.10.10.10">
    <property type="entry name" value="Winged helix-like DNA-binding domain superfamily/Winged helix DNA-binding domain"/>
    <property type="match status" value="1"/>
</dbReference>
<evidence type="ECO:0000256" key="1">
    <source>
        <dbReference type="ARBA" id="ARBA00023125"/>
    </source>
</evidence>
<name>A0ABP9GYU2_9FLAO</name>
<dbReference type="InterPro" id="IPR000792">
    <property type="entry name" value="Tscrpt_reg_LuxR_C"/>
</dbReference>
<gene>
    <name evidence="3" type="ORF">GCM10023314_30020</name>
</gene>
<dbReference type="CDD" id="cd06170">
    <property type="entry name" value="LuxR_C_like"/>
    <property type="match status" value="1"/>
</dbReference>
<proteinExistence type="predicted"/>
<comment type="caution">
    <text evidence="3">The sequence shown here is derived from an EMBL/GenBank/DDBJ whole genome shotgun (WGS) entry which is preliminary data.</text>
</comment>
<dbReference type="PROSITE" id="PS00622">
    <property type="entry name" value="HTH_LUXR_1"/>
    <property type="match status" value="1"/>
</dbReference>
<evidence type="ECO:0000259" key="2">
    <source>
        <dbReference type="PROSITE" id="PS50043"/>
    </source>
</evidence>
<keyword evidence="1" id="KW-0238">DNA-binding</keyword>
<reference evidence="4" key="1">
    <citation type="journal article" date="2019" name="Int. J. Syst. Evol. Microbiol.">
        <title>The Global Catalogue of Microorganisms (GCM) 10K type strain sequencing project: providing services to taxonomists for standard genome sequencing and annotation.</title>
        <authorList>
            <consortium name="The Broad Institute Genomics Platform"/>
            <consortium name="The Broad Institute Genome Sequencing Center for Infectious Disease"/>
            <person name="Wu L."/>
            <person name="Ma J."/>
        </authorList>
    </citation>
    <scope>NUCLEOTIDE SEQUENCE [LARGE SCALE GENOMIC DNA]</scope>
    <source>
        <strain evidence="4">JCM 18285</strain>
    </source>
</reference>
<dbReference type="InterPro" id="IPR016032">
    <property type="entry name" value="Sig_transdc_resp-reg_C-effctor"/>
</dbReference>
<dbReference type="PANTHER" id="PTHR43214:SF43">
    <property type="entry name" value="TWO-COMPONENT RESPONSE REGULATOR"/>
    <property type="match status" value="1"/>
</dbReference>
<dbReference type="PANTHER" id="PTHR43214">
    <property type="entry name" value="TWO-COMPONENT RESPONSE REGULATOR"/>
    <property type="match status" value="1"/>
</dbReference>
<keyword evidence="4" id="KW-1185">Reference proteome</keyword>
<dbReference type="InterPro" id="IPR036388">
    <property type="entry name" value="WH-like_DNA-bd_sf"/>
</dbReference>
<dbReference type="Proteomes" id="UP001501302">
    <property type="component" value="Unassembled WGS sequence"/>
</dbReference>
<dbReference type="SUPFAM" id="SSF46894">
    <property type="entry name" value="C-terminal effector domain of the bipartite response regulators"/>
    <property type="match status" value="1"/>
</dbReference>
<protein>
    <recommendedName>
        <fullName evidence="2">HTH luxR-type domain-containing protein</fullName>
    </recommendedName>
</protein>
<organism evidence="3 4">
    <name type="scientific">Algibacter agarivorans</name>
    <dbReference type="NCBI Taxonomy" id="1109741"/>
    <lineage>
        <taxon>Bacteria</taxon>
        <taxon>Pseudomonadati</taxon>
        <taxon>Bacteroidota</taxon>
        <taxon>Flavobacteriia</taxon>
        <taxon>Flavobacteriales</taxon>
        <taxon>Flavobacteriaceae</taxon>
        <taxon>Algibacter</taxon>
    </lineage>
</organism>
<accession>A0ABP9GYU2</accession>
<dbReference type="PRINTS" id="PR00038">
    <property type="entry name" value="HTHLUXR"/>
</dbReference>
<dbReference type="SMART" id="SM00421">
    <property type="entry name" value="HTH_LUXR"/>
    <property type="match status" value="1"/>
</dbReference>
<sequence length="82" mass="9708">MEINSYLYKLKNTYRLRSNIVDMYNLTNRENEIALQIIKGHSYKEIAENMFIAYGTVRKHASNIYVKSNSSNRVEFINNISR</sequence>
<feature type="domain" description="HTH luxR-type" evidence="2">
    <location>
        <begin position="19"/>
        <end position="82"/>
    </location>
</feature>